<evidence type="ECO:0000313" key="3">
    <source>
        <dbReference type="EMBL" id="MFC6958527.1"/>
    </source>
</evidence>
<sequence>MGMQLPGELITLLGMLGYDWPESDEEKIFNLAGEWTGMADQITGRVESLSAASRTLIENNSGGDIDAFQTHWEDEESAMKNIADIGDPSNEINIGLTIAAGIILALKIAVIIQLAVLAVQIAWAIATAPLTFGASMAQIPIFKQIAGLIIDQLIDQAVNAVLNAA</sequence>
<keyword evidence="4" id="KW-1185">Reference proteome</keyword>
<proteinExistence type="predicted"/>
<dbReference type="InterPro" id="IPR057746">
    <property type="entry name" value="CpnT-like_N"/>
</dbReference>
<feature type="transmembrane region" description="Helical" evidence="1">
    <location>
        <begin position="94"/>
        <end position="115"/>
    </location>
</feature>
<keyword evidence="1" id="KW-0812">Transmembrane</keyword>
<evidence type="ECO:0000256" key="1">
    <source>
        <dbReference type="SAM" id="Phobius"/>
    </source>
</evidence>
<evidence type="ECO:0000259" key="2">
    <source>
        <dbReference type="Pfam" id="PF25547"/>
    </source>
</evidence>
<feature type="domain" description="Outer membrane channel protein CpnT-like N-terminal" evidence="2">
    <location>
        <begin position="17"/>
        <end position="140"/>
    </location>
</feature>
<reference evidence="4" key="1">
    <citation type="journal article" date="2019" name="Int. J. Syst. Evol. Microbiol.">
        <title>The Global Catalogue of Microorganisms (GCM) 10K type strain sequencing project: providing services to taxonomists for standard genome sequencing and annotation.</title>
        <authorList>
            <consortium name="The Broad Institute Genomics Platform"/>
            <consortium name="The Broad Institute Genome Sequencing Center for Infectious Disease"/>
            <person name="Wu L."/>
            <person name="Ma J."/>
        </authorList>
    </citation>
    <scope>NUCLEOTIDE SEQUENCE [LARGE SCALE GENOMIC DNA]</scope>
    <source>
        <strain evidence="4">KACC 12634</strain>
    </source>
</reference>
<dbReference type="Proteomes" id="UP001596470">
    <property type="component" value="Unassembled WGS sequence"/>
</dbReference>
<dbReference type="RefSeq" id="WP_382351935.1">
    <property type="nucleotide sequence ID" value="NZ_JBHMBP010000003.1"/>
</dbReference>
<evidence type="ECO:0000313" key="4">
    <source>
        <dbReference type="Proteomes" id="UP001596470"/>
    </source>
</evidence>
<keyword evidence="1" id="KW-0472">Membrane</keyword>
<name>A0ABW2D806_9ACTN</name>
<dbReference type="Pfam" id="PF25547">
    <property type="entry name" value="WXG100_2"/>
    <property type="match status" value="1"/>
</dbReference>
<keyword evidence="1" id="KW-1133">Transmembrane helix</keyword>
<feature type="transmembrane region" description="Helical" evidence="1">
    <location>
        <begin position="121"/>
        <end position="142"/>
    </location>
</feature>
<accession>A0ABW2D806</accession>
<comment type="caution">
    <text evidence="3">The sequence shown here is derived from an EMBL/GenBank/DDBJ whole genome shotgun (WGS) entry which is preliminary data.</text>
</comment>
<dbReference type="EMBL" id="JBHSYS010000003">
    <property type="protein sequence ID" value="MFC6958527.1"/>
    <property type="molecule type" value="Genomic_DNA"/>
</dbReference>
<gene>
    <name evidence="3" type="ORF">ACFQS3_15085</name>
</gene>
<protein>
    <recommendedName>
        <fullName evidence="2">Outer membrane channel protein CpnT-like N-terminal domain-containing protein</fullName>
    </recommendedName>
</protein>
<organism evidence="3 4">
    <name type="scientific">Glycomyces mayteni</name>
    <dbReference type="NCBI Taxonomy" id="543887"/>
    <lineage>
        <taxon>Bacteria</taxon>
        <taxon>Bacillati</taxon>
        <taxon>Actinomycetota</taxon>
        <taxon>Actinomycetes</taxon>
        <taxon>Glycomycetales</taxon>
        <taxon>Glycomycetaceae</taxon>
        <taxon>Glycomyces</taxon>
    </lineage>
</organism>